<evidence type="ECO:0000313" key="1">
    <source>
        <dbReference type="EMBL" id="BBM35462.1"/>
    </source>
</evidence>
<reference evidence="1 2" key="1">
    <citation type="submission" date="2019-07" db="EMBL/GenBank/DDBJ databases">
        <title>Complete Genome Sequence of Leptotrichia goodfellowii Strain JCM 16774.</title>
        <authorList>
            <person name="Watanabe S."/>
            <person name="Cui L."/>
        </authorList>
    </citation>
    <scope>NUCLEOTIDE SEQUENCE [LARGE SCALE GENOMIC DNA]</scope>
    <source>
        <strain evidence="1 2">JCM16774</strain>
    </source>
</reference>
<evidence type="ECO:0000313" key="2">
    <source>
        <dbReference type="Proteomes" id="UP000321606"/>
    </source>
</evidence>
<accession>A0A510J854</accession>
<dbReference type="AlphaFoldDB" id="A0A510J854"/>
<dbReference type="EMBL" id="AP019822">
    <property type="protein sequence ID" value="BBM35462.1"/>
    <property type="molecule type" value="Genomic_DNA"/>
</dbReference>
<proteinExistence type="predicted"/>
<dbReference type="OrthoDB" id="79605at2"/>
<dbReference type="RefSeq" id="WP_026737023.1">
    <property type="nucleotide sequence ID" value="NZ_AP019822.1"/>
</dbReference>
<dbReference type="STRING" id="714315.GCA_000516535_00386"/>
<gene>
    <name evidence="1" type="ORF">JCM16774_0375</name>
</gene>
<organism evidence="1 2">
    <name type="scientific">Pseudoleptotrichia goodfellowii</name>
    <dbReference type="NCBI Taxonomy" id="157692"/>
    <lineage>
        <taxon>Bacteria</taxon>
        <taxon>Fusobacteriati</taxon>
        <taxon>Fusobacteriota</taxon>
        <taxon>Fusobacteriia</taxon>
        <taxon>Fusobacteriales</taxon>
        <taxon>Leptotrichiaceae</taxon>
        <taxon>Pseudoleptotrichia</taxon>
    </lineage>
</organism>
<sequence>MDKFRYIEIRLILDNNVLIYDNDSFNIDFNLEIDRTSQSNVLELNLYNIKEREKGRNSLEYEFMRSNPQIELYAGYREKKEIKVKDLVFSGQLATIKNDYDDLDIKYSLVCFQERDIWVMQTLNVSYPKGNKPSFIIKDLIEKFGSSGEIKLGIGKIEPFKDLPYQSNFSKSNTSLQKIFEDLAKDTMSIFYIENGLLYFLPKHLYIKERTELKQLDLLDLTADDDGYSIKLGFRNFKINTQIYIEGLGKDYVIDKIKHTCDGENGDFMTELKILDMDIFGQNMLKELEKIKNKSEEKIAKAEKKEKK</sequence>
<protein>
    <submittedName>
        <fullName evidence="1">Uncharacterized protein</fullName>
    </submittedName>
</protein>
<name>A0A510J854_9FUSO</name>
<dbReference type="KEGG" id="lgo:JCM16774_0375"/>
<dbReference type="Proteomes" id="UP000321606">
    <property type="component" value="Chromosome"/>
</dbReference>